<evidence type="ECO:0000256" key="1">
    <source>
        <dbReference type="ARBA" id="ARBA00004141"/>
    </source>
</evidence>
<feature type="transmembrane region" description="Helical" evidence="6">
    <location>
        <begin position="231"/>
        <end position="250"/>
    </location>
</feature>
<dbReference type="InterPro" id="IPR051598">
    <property type="entry name" value="TSUP/Inactive_protease-like"/>
</dbReference>
<evidence type="ECO:0000256" key="5">
    <source>
        <dbReference type="ARBA" id="ARBA00023136"/>
    </source>
</evidence>
<dbReference type="RefSeq" id="WP_073326033.1">
    <property type="nucleotide sequence ID" value="NZ_FQXG01000007.1"/>
</dbReference>
<keyword evidence="8" id="KW-1185">Reference proteome</keyword>
<feature type="transmembrane region" description="Helical" evidence="6">
    <location>
        <begin position="102"/>
        <end position="122"/>
    </location>
</feature>
<evidence type="ECO:0000313" key="8">
    <source>
        <dbReference type="Proteomes" id="UP000184268"/>
    </source>
</evidence>
<dbReference type="OrthoDB" id="7594505at2"/>
<sequence length="286" mass="29984">MSNPAQSFTRIPWPAWLALPALALLYLYGAPLQYTLLGIGGAIVANATGAGGGVIFIPVFSQLGLDAQQSVATSLAIQCFGMTTGALAWYRLHRRLRHPHWQVLPAIILRVAPASVLGLMLALPLPSPAGLDPLFGAFSVVLGASLLLLTLRYRAPHGHARLGRWEGHSLILLGLIGGAITAWLSVGVGELLVLLLILRRFDVTLAVACGVIVSAITVWPGALMMQASGAIQWQVVLLAGPGAILGGFLARRLATALPARGLKLFFAGWILLTGLVTLLLAAQGAL</sequence>
<gene>
    <name evidence="7" type="ORF">SAMN02745129_4080</name>
</gene>
<dbReference type="AlphaFoldDB" id="A0A1M5YCT7"/>
<dbReference type="Proteomes" id="UP000184268">
    <property type="component" value="Unassembled WGS sequence"/>
</dbReference>
<keyword evidence="3 6" id="KW-0812">Transmembrane</keyword>
<dbReference type="STRING" id="299255.SAMN02745129_4080"/>
<organism evidence="7 8">
    <name type="scientific">Ferrimonas marina</name>
    <dbReference type="NCBI Taxonomy" id="299255"/>
    <lineage>
        <taxon>Bacteria</taxon>
        <taxon>Pseudomonadati</taxon>
        <taxon>Pseudomonadota</taxon>
        <taxon>Gammaproteobacteria</taxon>
        <taxon>Alteromonadales</taxon>
        <taxon>Ferrimonadaceae</taxon>
        <taxon>Ferrimonas</taxon>
    </lineage>
</organism>
<feature type="transmembrane region" description="Helical" evidence="6">
    <location>
        <begin position="205"/>
        <end position="225"/>
    </location>
</feature>
<name>A0A1M5YCT7_9GAMM</name>
<evidence type="ECO:0000256" key="4">
    <source>
        <dbReference type="ARBA" id="ARBA00022989"/>
    </source>
</evidence>
<accession>A0A1M5YCT7</accession>
<dbReference type="PANTHER" id="PTHR43701">
    <property type="entry name" value="MEMBRANE TRANSPORTER PROTEIN MJ0441-RELATED"/>
    <property type="match status" value="1"/>
</dbReference>
<dbReference type="Pfam" id="PF01925">
    <property type="entry name" value="TauE"/>
    <property type="match status" value="1"/>
</dbReference>
<dbReference type="GO" id="GO:0005886">
    <property type="term" value="C:plasma membrane"/>
    <property type="evidence" value="ECO:0007669"/>
    <property type="project" value="UniProtKB-SubCell"/>
</dbReference>
<comment type="similarity">
    <text evidence="2 6">Belongs to the 4-toluene sulfonate uptake permease (TSUP) (TC 2.A.102) family.</text>
</comment>
<dbReference type="PANTHER" id="PTHR43701:SF2">
    <property type="entry name" value="MEMBRANE TRANSPORTER PROTEIN YJNA-RELATED"/>
    <property type="match status" value="1"/>
</dbReference>
<reference evidence="7 8" key="1">
    <citation type="submission" date="2016-11" db="EMBL/GenBank/DDBJ databases">
        <authorList>
            <person name="Jaros S."/>
            <person name="Januszkiewicz K."/>
            <person name="Wedrychowicz H."/>
        </authorList>
    </citation>
    <scope>NUCLEOTIDE SEQUENCE [LARGE SCALE GENOMIC DNA]</scope>
    <source>
        <strain evidence="7 8">DSM 16917</strain>
    </source>
</reference>
<evidence type="ECO:0000313" key="7">
    <source>
        <dbReference type="EMBL" id="SHI09719.1"/>
    </source>
</evidence>
<dbReference type="InterPro" id="IPR002781">
    <property type="entry name" value="TM_pro_TauE-like"/>
</dbReference>
<evidence type="ECO:0000256" key="3">
    <source>
        <dbReference type="ARBA" id="ARBA00022692"/>
    </source>
</evidence>
<feature type="transmembrane region" description="Helical" evidence="6">
    <location>
        <begin position="171"/>
        <end position="198"/>
    </location>
</feature>
<proteinExistence type="inferred from homology"/>
<feature type="transmembrane region" description="Helical" evidence="6">
    <location>
        <begin position="71"/>
        <end position="90"/>
    </location>
</feature>
<comment type="subcellular location">
    <subcellularLocation>
        <location evidence="6">Cell membrane</location>
        <topology evidence="6">Multi-pass membrane protein</topology>
    </subcellularLocation>
    <subcellularLocation>
        <location evidence="1">Membrane</location>
        <topology evidence="1">Multi-pass membrane protein</topology>
    </subcellularLocation>
</comment>
<evidence type="ECO:0000256" key="2">
    <source>
        <dbReference type="ARBA" id="ARBA00009142"/>
    </source>
</evidence>
<feature type="transmembrane region" description="Helical" evidence="6">
    <location>
        <begin position="262"/>
        <end position="282"/>
    </location>
</feature>
<feature type="transmembrane region" description="Helical" evidence="6">
    <location>
        <begin position="39"/>
        <end position="59"/>
    </location>
</feature>
<keyword evidence="4 6" id="KW-1133">Transmembrane helix</keyword>
<keyword evidence="5 6" id="KW-0472">Membrane</keyword>
<evidence type="ECO:0000256" key="6">
    <source>
        <dbReference type="RuleBase" id="RU363041"/>
    </source>
</evidence>
<dbReference type="EMBL" id="FQXG01000007">
    <property type="protein sequence ID" value="SHI09719.1"/>
    <property type="molecule type" value="Genomic_DNA"/>
</dbReference>
<protein>
    <recommendedName>
        <fullName evidence="6">Probable membrane transporter protein</fullName>
    </recommendedName>
</protein>
<keyword evidence="6" id="KW-1003">Cell membrane</keyword>